<dbReference type="PRINTS" id="PR00080">
    <property type="entry name" value="SDRFAMILY"/>
</dbReference>
<evidence type="ECO:0000256" key="1">
    <source>
        <dbReference type="ARBA" id="ARBA00006484"/>
    </source>
</evidence>
<keyword evidence="2 5" id="KW-0560">Oxidoreductase</keyword>
<evidence type="ECO:0000256" key="3">
    <source>
        <dbReference type="RuleBase" id="RU000363"/>
    </source>
</evidence>
<evidence type="ECO:0000313" key="5">
    <source>
        <dbReference type="EMBL" id="EDM76790.1"/>
    </source>
</evidence>
<dbReference type="InterPro" id="IPR002347">
    <property type="entry name" value="SDR_fam"/>
</dbReference>
<dbReference type="AlphaFoldDB" id="A6GBI6"/>
<proteinExistence type="inferred from homology"/>
<dbReference type="SMART" id="SM00822">
    <property type="entry name" value="PKS_KR"/>
    <property type="match status" value="1"/>
</dbReference>
<evidence type="ECO:0000259" key="4">
    <source>
        <dbReference type="SMART" id="SM00822"/>
    </source>
</evidence>
<gene>
    <name evidence="5" type="ORF">PPSIR1_18852</name>
</gene>
<keyword evidence="6" id="KW-1185">Reference proteome</keyword>
<dbReference type="InterPro" id="IPR057326">
    <property type="entry name" value="KR_dom"/>
</dbReference>
<dbReference type="InterPro" id="IPR036291">
    <property type="entry name" value="NAD(P)-bd_dom_sf"/>
</dbReference>
<dbReference type="Pfam" id="PF00106">
    <property type="entry name" value="adh_short"/>
    <property type="match status" value="1"/>
</dbReference>
<dbReference type="STRING" id="391625.PPSIR1_18852"/>
<comment type="similarity">
    <text evidence="1 3">Belongs to the short-chain dehydrogenases/reductases (SDR) family.</text>
</comment>
<feature type="domain" description="Ketoreductase" evidence="4">
    <location>
        <begin position="8"/>
        <end position="191"/>
    </location>
</feature>
<dbReference type="PANTHER" id="PTHR43391">
    <property type="entry name" value="RETINOL DEHYDROGENASE-RELATED"/>
    <property type="match status" value="1"/>
</dbReference>
<name>A6GBI6_9BACT</name>
<organism evidence="5 6">
    <name type="scientific">Plesiocystis pacifica SIR-1</name>
    <dbReference type="NCBI Taxonomy" id="391625"/>
    <lineage>
        <taxon>Bacteria</taxon>
        <taxon>Pseudomonadati</taxon>
        <taxon>Myxococcota</taxon>
        <taxon>Polyangia</taxon>
        <taxon>Nannocystales</taxon>
        <taxon>Nannocystaceae</taxon>
        <taxon>Plesiocystis</taxon>
    </lineage>
</organism>
<dbReference type="Proteomes" id="UP000005801">
    <property type="component" value="Unassembled WGS sequence"/>
</dbReference>
<dbReference type="SUPFAM" id="SSF51735">
    <property type="entry name" value="NAD(P)-binding Rossmann-fold domains"/>
    <property type="match status" value="1"/>
</dbReference>
<comment type="caution">
    <text evidence="5">The sequence shown here is derived from an EMBL/GenBank/DDBJ whole genome shotgun (WGS) entry which is preliminary data.</text>
</comment>
<dbReference type="CDD" id="cd05233">
    <property type="entry name" value="SDR_c"/>
    <property type="match status" value="1"/>
</dbReference>
<evidence type="ECO:0000256" key="2">
    <source>
        <dbReference type="ARBA" id="ARBA00023002"/>
    </source>
</evidence>
<evidence type="ECO:0000313" key="6">
    <source>
        <dbReference type="Proteomes" id="UP000005801"/>
    </source>
</evidence>
<protein>
    <submittedName>
        <fullName evidence="5">Short chain dehydrogenase</fullName>
        <ecNumber evidence="5">1.1.1.-</ecNumber>
    </submittedName>
</protein>
<dbReference type="PANTHER" id="PTHR43391:SF82">
    <property type="entry name" value="OXIDOREDUCTASE SADH-RELATED"/>
    <property type="match status" value="1"/>
</dbReference>
<dbReference type="GO" id="GO:0016491">
    <property type="term" value="F:oxidoreductase activity"/>
    <property type="evidence" value="ECO:0007669"/>
    <property type="project" value="UniProtKB-KW"/>
</dbReference>
<reference evidence="5 6" key="1">
    <citation type="submission" date="2007-06" db="EMBL/GenBank/DDBJ databases">
        <authorList>
            <person name="Shimkets L."/>
            <person name="Ferriera S."/>
            <person name="Johnson J."/>
            <person name="Kravitz S."/>
            <person name="Beeson K."/>
            <person name="Sutton G."/>
            <person name="Rogers Y.-H."/>
            <person name="Friedman R."/>
            <person name="Frazier M."/>
            <person name="Venter J.C."/>
        </authorList>
    </citation>
    <scope>NUCLEOTIDE SEQUENCE [LARGE SCALE GENOMIC DNA]</scope>
    <source>
        <strain evidence="5 6">SIR-1</strain>
    </source>
</reference>
<accession>A6GBI6</accession>
<sequence>MGLKPMAEHVLITGGAGAIGAATAREWLRRRGADRITLVDLDGERAEQIAASLRGDAAARQWDLAELSTLADAWSALVDARGPVDALINCAGFMEVCSFAATPWALGRRLLEVDLLAPLRLMELALPGMIERRRGTVVNIASMAGVTPLRGCAYYGAAKAGLAMASEITRMELGDGPVRVVTVYPGPVRSELESRARGQMRDGLLTRYIPTGTPKGLARGILDRVEGGRPRLAYPWPYDVAERARDLSRRVTMRISPAPRR</sequence>
<dbReference type="EMBL" id="ABCS01000058">
    <property type="protein sequence ID" value="EDM76790.1"/>
    <property type="molecule type" value="Genomic_DNA"/>
</dbReference>
<dbReference type="EC" id="1.1.1.-" evidence="5"/>
<dbReference type="PRINTS" id="PR00081">
    <property type="entry name" value="GDHRDH"/>
</dbReference>
<dbReference type="eggNOG" id="COG0300">
    <property type="taxonomic scope" value="Bacteria"/>
</dbReference>
<dbReference type="Gene3D" id="3.40.50.720">
    <property type="entry name" value="NAD(P)-binding Rossmann-like Domain"/>
    <property type="match status" value="1"/>
</dbReference>